<feature type="transmembrane region" description="Helical" evidence="6">
    <location>
        <begin position="504"/>
        <end position="525"/>
    </location>
</feature>
<evidence type="ECO:0000256" key="4">
    <source>
        <dbReference type="ARBA" id="ARBA00022989"/>
    </source>
</evidence>
<dbReference type="GO" id="GO:0016020">
    <property type="term" value="C:membrane"/>
    <property type="evidence" value="ECO:0007669"/>
    <property type="project" value="UniProtKB-SubCell"/>
</dbReference>
<dbReference type="GO" id="GO:0022857">
    <property type="term" value="F:transmembrane transporter activity"/>
    <property type="evidence" value="ECO:0007669"/>
    <property type="project" value="InterPro"/>
</dbReference>
<name>A0A642V9Q6_9ASCO</name>
<feature type="transmembrane region" description="Helical" evidence="6">
    <location>
        <begin position="469"/>
        <end position="492"/>
    </location>
</feature>
<organism evidence="8 9">
    <name type="scientific">Trichomonascus ciferrii</name>
    <dbReference type="NCBI Taxonomy" id="44093"/>
    <lineage>
        <taxon>Eukaryota</taxon>
        <taxon>Fungi</taxon>
        <taxon>Dikarya</taxon>
        <taxon>Ascomycota</taxon>
        <taxon>Saccharomycotina</taxon>
        <taxon>Dipodascomycetes</taxon>
        <taxon>Dipodascales</taxon>
        <taxon>Trichomonascaceae</taxon>
        <taxon>Trichomonascus</taxon>
        <taxon>Trichomonascus ciferrii complex</taxon>
    </lineage>
</organism>
<feature type="transmembrane region" description="Helical" evidence="6">
    <location>
        <begin position="115"/>
        <end position="136"/>
    </location>
</feature>
<feature type="transmembrane region" description="Helical" evidence="6">
    <location>
        <begin position="411"/>
        <end position="432"/>
    </location>
</feature>
<feature type="transmembrane region" description="Helical" evidence="6">
    <location>
        <begin position="245"/>
        <end position="264"/>
    </location>
</feature>
<evidence type="ECO:0000256" key="2">
    <source>
        <dbReference type="ARBA" id="ARBA00022448"/>
    </source>
</evidence>
<comment type="caution">
    <text evidence="8">The sequence shown here is derived from an EMBL/GenBank/DDBJ whole genome shotgun (WGS) entry which is preliminary data.</text>
</comment>
<keyword evidence="4 6" id="KW-1133">Transmembrane helix</keyword>
<dbReference type="SUPFAM" id="SSF103473">
    <property type="entry name" value="MFS general substrate transporter"/>
    <property type="match status" value="1"/>
</dbReference>
<feature type="transmembrane region" description="Helical" evidence="6">
    <location>
        <begin position="439"/>
        <end position="463"/>
    </location>
</feature>
<comment type="subcellular location">
    <subcellularLocation>
        <location evidence="1">Membrane</location>
        <topology evidence="1">Multi-pass membrane protein</topology>
    </subcellularLocation>
</comment>
<keyword evidence="3 6" id="KW-0812">Transmembrane</keyword>
<dbReference type="CDD" id="cd06174">
    <property type="entry name" value="MFS"/>
    <property type="match status" value="1"/>
</dbReference>
<dbReference type="InterPro" id="IPR020846">
    <property type="entry name" value="MFS_dom"/>
</dbReference>
<feature type="transmembrane region" description="Helical" evidence="6">
    <location>
        <begin position="348"/>
        <end position="372"/>
    </location>
</feature>
<dbReference type="InterPro" id="IPR005829">
    <property type="entry name" value="Sugar_transporter_CS"/>
</dbReference>
<proteinExistence type="predicted"/>
<accession>A0A642V9Q6</accession>
<dbReference type="PANTHER" id="PTHR23511">
    <property type="entry name" value="SYNAPTIC VESICLE GLYCOPROTEIN 2"/>
    <property type="match status" value="1"/>
</dbReference>
<evidence type="ECO:0000256" key="1">
    <source>
        <dbReference type="ARBA" id="ARBA00004141"/>
    </source>
</evidence>
<dbReference type="PANTHER" id="PTHR23511:SF5">
    <property type="entry name" value="MAJOR FACILITATOR-TYPE TRANSPORTER HXNZ-RELATED"/>
    <property type="match status" value="1"/>
</dbReference>
<evidence type="ECO:0000313" key="9">
    <source>
        <dbReference type="Proteomes" id="UP000761534"/>
    </source>
</evidence>
<feature type="transmembrane region" description="Helical" evidence="6">
    <location>
        <begin position="148"/>
        <end position="172"/>
    </location>
</feature>
<evidence type="ECO:0000256" key="6">
    <source>
        <dbReference type="SAM" id="Phobius"/>
    </source>
</evidence>
<feature type="domain" description="Major facilitator superfamily (MFS) profile" evidence="7">
    <location>
        <begin position="79"/>
        <end position="528"/>
    </location>
</feature>
<evidence type="ECO:0000259" key="7">
    <source>
        <dbReference type="PROSITE" id="PS50850"/>
    </source>
</evidence>
<dbReference type="AlphaFoldDB" id="A0A642V9Q6"/>
<feature type="transmembrane region" description="Helical" evidence="6">
    <location>
        <begin position="66"/>
        <end position="89"/>
    </location>
</feature>
<dbReference type="OrthoDB" id="3936150at2759"/>
<sequence length="533" mass="59164">MSPDNIQEGKGSGETTLVEAVEVNEVRVEEKVWKRFFHREFSCEEPILEEAVCGVSLHKIELVNRALGSLATVKGSVTLFVSVGAGWFLENSFPTLVMEAIPYAAKEFNVGQKRYFIPSLVYTIGIVLGTFASGLVADRWGRRQIFRVSLGLLCVCLLLMAISFNLAMYSVFSGILGVLSGPTIPVDGALFAECSVPTRQWMLRLLVGMRPLGRFSVLVVERNFEQLTCNAEGVCSTLGNMGWRLANLGPFVVALVGCTVRLYYHRHLESPKYLAVVDDNERIVASVRHLGGISTHSGGINGLSVSALDDVDVDNIERAQNRERGFRHFLKDFTVHFRRCLSYKRQGWIIYLFWLTLGVAYSMEISCLMTIVGKLEAQSEVELSRWTHLLFPFSEFLGSCLVTGLSLYPDLGVFHTTLLIATCIVSVILFSIENASHNLYTAALCLFSFSTYGLFTGFFPHTIELFPTIYRATAVGLCVSSFKLGTVVPMLIDLRSLSQNHLIVISWISTIVIISTAVWSLFFPINTVGKPNV</sequence>
<evidence type="ECO:0000256" key="5">
    <source>
        <dbReference type="ARBA" id="ARBA00023136"/>
    </source>
</evidence>
<evidence type="ECO:0000256" key="3">
    <source>
        <dbReference type="ARBA" id="ARBA00022692"/>
    </source>
</evidence>
<dbReference type="InterPro" id="IPR036259">
    <property type="entry name" value="MFS_trans_sf"/>
</dbReference>
<keyword evidence="9" id="KW-1185">Reference proteome</keyword>
<protein>
    <recommendedName>
        <fullName evidence="7">Major facilitator superfamily (MFS) profile domain-containing protein</fullName>
    </recommendedName>
</protein>
<dbReference type="Gene3D" id="1.20.1250.20">
    <property type="entry name" value="MFS general substrate transporter like domains"/>
    <property type="match status" value="1"/>
</dbReference>
<dbReference type="PROSITE" id="PS50850">
    <property type="entry name" value="MFS"/>
    <property type="match status" value="1"/>
</dbReference>
<keyword evidence="2" id="KW-0813">Transport</keyword>
<reference evidence="8" key="1">
    <citation type="journal article" date="2019" name="G3 (Bethesda)">
        <title>Genome Assemblies of Two Rare Opportunistic Yeast Pathogens: Diutina rugosa (syn. Candida rugosa) and Trichomonascus ciferrii (syn. Candida ciferrii).</title>
        <authorList>
            <person name="Mixao V."/>
            <person name="Saus E."/>
            <person name="Hansen A.P."/>
            <person name="Lass-Florl C."/>
            <person name="Gabaldon T."/>
        </authorList>
    </citation>
    <scope>NUCLEOTIDE SEQUENCE</scope>
    <source>
        <strain evidence="8">CBS 4856</strain>
    </source>
</reference>
<gene>
    <name evidence="8" type="ORF">TRICI_003531</name>
</gene>
<keyword evidence="5 6" id="KW-0472">Membrane</keyword>
<dbReference type="Pfam" id="PF07690">
    <property type="entry name" value="MFS_1"/>
    <property type="match status" value="1"/>
</dbReference>
<dbReference type="VEuPathDB" id="FungiDB:TRICI_003531"/>
<dbReference type="EMBL" id="SWFS01000259">
    <property type="protein sequence ID" value="KAA8912251.1"/>
    <property type="molecule type" value="Genomic_DNA"/>
</dbReference>
<evidence type="ECO:0000313" key="8">
    <source>
        <dbReference type="EMBL" id="KAA8912251.1"/>
    </source>
</evidence>
<dbReference type="PROSITE" id="PS00216">
    <property type="entry name" value="SUGAR_TRANSPORT_1"/>
    <property type="match status" value="1"/>
</dbReference>
<dbReference type="InterPro" id="IPR011701">
    <property type="entry name" value="MFS"/>
</dbReference>
<dbReference type="Proteomes" id="UP000761534">
    <property type="component" value="Unassembled WGS sequence"/>
</dbReference>